<accession>A0A150R9C5</accession>
<gene>
    <name evidence="2" type="ORF">BE17_41905</name>
</gene>
<protein>
    <submittedName>
        <fullName evidence="2">Uncharacterized protein</fullName>
    </submittedName>
</protein>
<feature type="region of interest" description="Disordered" evidence="1">
    <location>
        <begin position="1"/>
        <end position="61"/>
    </location>
</feature>
<proteinExistence type="predicted"/>
<evidence type="ECO:0000313" key="2">
    <source>
        <dbReference type="EMBL" id="KYF76909.1"/>
    </source>
</evidence>
<reference evidence="2 3" key="1">
    <citation type="submission" date="2014-02" db="EMBL/GenBank/DDBJ databases">
        <title>The small core and large imbalanced accessory genome model reveals a collaborative survival strategy of Sorangium cellulosum strains in nature.</title>
        <authorList>
            <person name="Han K."/>
            <person name="Peng R."/>
            <person name="Blom J."/>
            <person name="Li Y.-Z."/>
        </authorList>
    </citation>
    <scope>NUCLEOTIDE SEQUENCE [LARGE SCALE GENOMIC DNA]</scope>
    <source>
        <strain evidence="2 3">So0011-07</strain>
    </source>
</reference>
<dbReference type="EMBL" id="JEMB01002964">
    <property type="protein sequence ID" value="KYF76909.1"/>
    <property type="molecule type" value="Genomic_DNA"/>
</dbReference>
<sequence>MRSRDSLSGKEYPLFCPERTSNSARSSGTAPRRRKTATTPRTPGEPRDFHASQHGAGNLDRATEGGRYRIIEESNLDFAAINCWLGQKAAQFAQRLDAIRDGDGTVLDHSVMVYMSEMRTHDHDAYDLPIVLLGGDSVLLNDAHVAYDPLGSDRQLRDLWFTIMNQYYGLGVASFGDDLRGEPSALLEEILR</sequence>
<evidence type="ECO:0000313" key="3">
    <source>
        <dbReference type="Proteomes" id="UP000075635"/>
    </source>
</evidence>
<dbReference type="AlphaFoldDB" id="A0A150R9C5"/>
<name>A0A150R9C5_SORCE</name>
<evidence type="ECO:0000256" key="1">
    <source>
        <dbReference type="SAM" id="MobiDB-lite"/>
    </source>
</evidence>
<organism evidence="2 3">
    <name type="scientific">Sorangium cellulosum</name>
    <name type="common">Polyangium cellulosum</name>
    <dbReference type="NCBI Taxonomy" id="56"/>
    <lineage>
        <taxon>Bacteria</taxon>
        <taxon>Pseudomonadati</taxon>
        <taxon>Myxococcota</taxon>
        <taxon>Polyangia</taxon>
        <taxon>Polyangiales</taxon>
        <taxon>Polyangiaceae</taxon>
        <taxon>Sorangium</taxon>
    </lineage>
</organism>
<comment type="caution">
    <text evidence="2">The sequence shown here is derived from an EMBL/GenBank/DDBJ whole genome shotgun (WGS) entry which is preliminary data.</text>
</comment>
<dbReference type="Proteomes" id="UP000075635">
    <property type="component" value="Unassembled WGS sequence"/>
</dbReference>
<feature type="compositionally biased region" description="Polar residues" evidence="1">
    <location>
        <begin position="19"/>
        <end position="28"/>
    </location>
</feature>